<dbReference type="Proteomes" id="UP001164705">
    <property type="component" value="Chromosome"/>
</dbReference>
<keyword evidence="1" id="KW-0732">Signal</keyword>
<feature type="chain" id="PRO_5039701468" evidence="1">
    <location>
        <begin position="25"/>
        <end position="93"/>
    </location>
</feature>
<accession>A0A9E8SFN4</accession>
<name>A0A9E8SFN4_9FLAO</name>
<dbReference type="RefSeq" id="WP_267675483.1">
    <property type="nucleotide sequence ID" value="NZ_CP113088.1"/>
</dbReference>
<dbReference type="KEGG" id="lnu:N7U66_11975"/>
<organism evidence="2 3">
    <name type="scientific">Lacinutrix neustonica</name>
    <dbReference type="NCBI Taxonomy" id="2980107"/>
    <lineage>
        <taxon>Bacteria</taxon>
        <taxon>Pseudomonadati</taxon>
        <taxon>Bacteroidota</taxon>
        <taxon>Flavobacteriia</taxon>
        <taxon>Flavobacteriales</taxon>
        <taxon>Flavobacteriaceae</taxon>
        <taxon>Lacinutrix</taxon>
    </lineage>
</organism>
<feature type="signal peptide" evidence="1">
    <location>
        <begin position="1"/>
        <end position="24"/>
    </location>
</feature>
<protein>
    <submittedName>
        <fullName evidence="2">Uncharacterized protein</fullName>
    </submittedName>
</protein>
<dbReference type="EMBL" id="CP113088">
    <property type="protein sequence ID" value="WAC00935.1"/>
    <property type="molecule type" value="Genomic_DNA"/>
</dbReference>
<dbReference type="PROSITE" id="PS51257">
    <property type="entry name" value="PROKAR_LIPOPROTEIN"/>
    <property type="match status" value="1"/>
</dbReference>
<evidence type="ECO:0000313" key="2">
    <source>
        <dbReference type="EMBL" id="WAC00935.1"/>
    </source>
</evidence>
<sequence>MLKKTGLLIVILVVAMSCHSMRKASDFKNEASSELNYFDLVNQRFTGGIAYKTTAFVEKYWRVVGNTGFNESVYEIAGQLEKAGFVLEEKALP</sequence>
<evidence type="ECO:0000313" key="3">
    <source>
        <dbReference type="Proteomes" id="UP001164705"/>
    </source>
</evidence>
<dbReference type="AlphaFoldDB" id="A0A9E8SFN4"/>
<gene>
    <name evidence="2" type="ORF">N7U66_11975</name>
</gene>
<evidence type="ECO:0000256" key="1">
    <source>
        <dbReference type="SAM" id="SignalP"/>
    </source>
</evidence>
<proteinExistence type="predicted"/>
<reference evidence="2" key="1">
    <citation type="submission" date="2022-11" db="EMBL/GenBank/DDBJ databases">
        <title>Lacinutrix neustonica HL-RS19T sp. nov., isolated from the surface microlayer sample of brackish Lake Shihwa.</title>
        <authorList>
            <person name="Choi J.Y."/>
            <person name="Hwang C.Y."/>
        </authorList>
    </citation>
    <scope>NUCLEOTIDE SEQUENCE</scope>
    <source>
        <strain evidence="2">HL-RS19</strain>
    </source>
</reference>
<keyword evidence="3" id="KW-1185">Reference proteome</keyword>